<name>A0A0C4E7R5_MAGP6</name>
<dbReference type="PANTHER" id="PTHR35910">
    <property type="entry name" value="2EXR DOMAIN-CONTAINING PROTEIN"/>
    <property type="match status" value="1"/>
</dbReference>
<evidence type="ECO:0000313" key="3">
    <source>
        <dbReference type="EMBL" id="KLU89614.1"/>
    </source>
</evidence>
<evidence type="ECO:0000313" key="5">
    <source>
        <dbReference type="Proteomes" id="UP000011715"/>
    </source>
</evidence>
<evidence type="ECO:0000259" key="2">
    <source>
        <dbReference type="Pfam" id="PF20150"/>
    </source>
</evidence>
<dbReference type="EnsemblFungi" id="MAPG_08585T0">
    <property type="protein sequence ID" value="MAPG_08585T0"/>
    <property type="gene ID" value="MAPG_08585"/>
</dbReference>
<gene>
    <name evidence="3" type="ORF">MAPG_08585</name>
</gene>
<dbReference type="OMA" id="SATFFDW"/>
<reference evidence="4" key="4">
    <citation type="journal article" date="2015" name="G3 (Bethesda)">
        <title>Genome sequences of three phytopathogenic species of the Magnaporthaceae family of fungi.</title>
        <authorList>
            <person name="Okagaki L.H."/>
            <person name="Nunes C.C."/>
            <person name="Sailsbery J."/>
            <person name="Clay B."/>
            <person name="Brown D."/>
            <person name="John T."/>
            <person name="Oh Y."/>
            <person name="Young N."/>
            <person name="Fitzgerald M."/>
            <person name="Haas B.J."/>
            <person name="Zeng Q."/>
            <person name="Young S."/>
            <person name="Adiconis X."/>
            <person name="Fan L."/>
            <person name="Levin J.Z."/>
            <person name="Mitchell T.K."/>
            <person name="Okubara P.A."/>
            <person name="Farman M.L."/>
            <person name="Kohn L.M."/>
            <person name="Birren B."/>
            <person name="Ma L.-J."/>
            <person name="Dean R.A."/>
        </authorList>
    </citation>
    <scope>NUCLEOTIDE SEQUENCE</scope>
    <source>
        <strain evidence="4">ATCC 64411 / 73-15</strain>
    </source>
</reference>
<dbReference type="EMBL" id="GL876973">
    <property type="protein sequence ID" value="KLU89614.1"/>
    <property type="molecule type" value="Genomic_DNA"/>
</dbReference>
<dbReference type="EMBL" id="ADBL01002075">
    <property type="status" value="NOT_ANNOTATED_CDS"/>
    <property type="molecule type" value="Genomic_DNA"/>
</dbReference>
<feature type="domain" description="2EXR" evidence="2">
    <location>
        <begin position="20"/>
        <end position="137"/>
    </location>
</feature>
<protein>
    <recommendedName>
        <fullName evidence="2">2EXR domain-containing protein</fullName>
    </recommendedName>
</protein>
<dbReference type="OrthoDB" id="3469466at2759"/>
<dbReference type="PANTHER" id="PTHR35910:SF1">
    <property type="entry name" value="2EXR DOMAIN-CONTAINING PROTEIN"/>
    <property type="match status" value="1"/>
</dbReference>
<reference evidence="5" key="1">
    <citation type="submission" date="2010-05" db="EMBL/GenBank/DDBJ databases">
        <title>The genome sequence of Magnaporthe poae strain ATCC 64411.</title>
        <authorList>
            <person name="Ma L.-J."/>
            <person name="Dead R."/>
            <person name="Young S."/>
            <person name="Zeng Q."/>
            <person name="Koehrsen M."/>
            <person name="Alvarado L."/>
            <person name="Berlin A."/>
            <person name="Chapman S.B."/>
            <person name="Chen Z."/>
            <person name="Freedman E."/>
            <person name="Gellesch M."/>
            <person name="Goldberg J."/>
            <person name="Griggs A."/>
            <person name="Gujja S."/>
            <person name="Heilman E.R."/>
            <person name="Heiman D."/>
            <person name="Hepburn T."/>
            <person name="Howarth C."/>
            <person name="Jen D."/>
            <person name="Larson L."/>
            <person name="Mehta T."/>
            <person name="Neiman D."/>
            <person name="Pearson M."/>
            <person name="Roberts A."/>
            <person name="Saif S."/>
            <person name="Shea T."/>
            <person name="Shenoy N."/>
            <person name="Sisk P."/>
            <person name="Stolte C."/>
            <person name="Sykes S."/>
            <person name="Walk T."/>
            <person name="White J."/>
            <person name="Yandava C."/>
            <person name="Haas B."/>
            <person name="Nusbaum C."/>
            <person name="Birren B."/>
        </authorList>
    </citation>
    <scope>NUCLEOTIDE SEQUENCE [LARGE SCALE GENOMIC DNA]</scope>
    <source>
        <strain evidence="5">ATCC 64411 / 73-15</strain>
    </source>
</reference>
<dbReference type="VEuPathDB" id="FungiDB:MAPG_08585"/>
<dbReference type="eggNOG" id="ENOG502RPDK">
    <property type="taxonomic scope" value="Eukaryota"/>
</dbReference>
<dbReference type="AlphaFoldDB" id="A0A0C4E7R5"/>
<accession>A0A0C4E7R5</accession>
<reference evidence="4" key="5">
    <citation type="submission" date="2015-06" db="UniProtKB">
        <authorList>
            <consortium name="EnsemblFungi"/>
        </authorList>
    </citation>
    <scope>IDENTIFICATION</scope>
    <source>
        <strain evidence="4">ATCC 64411</strain>
    </source>
</reference>
<sequence length="450" mass="51000">MELFNDSHFSTHQVRDDALFHPFPRLPLELRWCIWRHYLRRSRFIPIRISPIRTSPGPNPVDYSAKNGLGKIISGRCRFYVCYYGSSLSPLLRVSSEARKAALDFYRVHLPLSYSPPPHRQDEPPPCLYVNPEHDVLAPIEFPDDGVRHWRPWNLANFLHDVKAYDPKDVGVVQLALRPNSSFFHRPEDHRFPSGGLLPKDEFRQKLLRAIDPQAAAALHDMLENSLSSVFFLKHIPLDYYSTRVLMPSDTSRPFAARFLRGFPLRRHLEAVTDFDWLEADPRPVETDLKGLASYGGGDPGGCHDGWLHVEEALGVRRQRPVDFLICPAVNWRVTSPEDIPEPSGQAAGKQPWRAKQPHTRDGLARFLAHEQEEWDKAGDWVEKERLRLQGLGRLPGDLPRQETAEGLESEAQSVVGAWVLPRSAGGGALAKYDSSAGRPGLIVFKYAVA</sequence>
<dbReference type="STRING" id="644358.A0A0C4E7R5"/>
<proteinExistence type="predicted"/>
<dbReference type="Pfam" id="PF20150">
    <property type="entry name" value="2EXR"/>
    <property type="match status" value="1"/>
</dbReference>
<dbReference type="InterPro" id="IPR045518">
    <property type="entry name" value="2EXR"/>
</dbReference>
<evidence type="ECO:0000256" key="1">
    <source>
        <dbReference type="SAM" id="MobiDB-lite"/>
    </source>
</evidence>
<reference evidence="3" key="2">
    <citation type="submission" date="2010-05" db="EMBL/GenBank/DDBJ databases">
        <title>The Genome Sequence of Magnaporthe poae strain ATCC 64411.</title>
        <authorList>
            <consortium name="The Broad Institute Genome Sequencing Platform"/>
            <consortium name="Broad Institute Genome Sequencing Center for Infectious Disease"/>
            <person name="Ma L.-J."/>
            <person name="Dead R."/>
            <person name="Young S."/>
            <person name="Zeng Q."/>
            <person name="Koehrsen M."/>
            <person name="Alvarado L."/>
            <person name="Berlin A."/>
            <person name="Chapman S.B."/>
            <person name="Chen Z."/>
            <person name="Freedman E."/>
            <person name="Gellesch M."/>
            <person name="Goldberg J."/>
            <person name="Griggs A."/>
            <person name="Gujja S."/>
            <person name="Heilman E.R."/>
            <person name="Heiman D."/>
            <person name="Hepburn T."/>
            <person name="Howarth C."/>
            <person name="Jen D."/>
            <person name="Larson L."/>
            <person name="Mehta T."/>
            <person name="Neiman D."/>
            <person name="Pearson M."/>
            <person name="Roberts A."/>
            <person name="Saif S."/>
            <person name="Shea T."/>
            <person name="Shenoy N."/>
            <person name="Sisk P."/>
            <person name="Stolte C."/>
            <person name="Sykes S."/>
            <person name="Walk T."/>
            <person name="White J."/>
            <person name="Yandava C."/>
            <person name="Haas B."/>
            <person name="Nusbaum C."/>
            <person name="Birren B."/>
        </authorList>
    </citation>
    <scope>NUCLEOTIDE SEQUENCE</scope>
    <source>
        <strain evidence="3">ATCC 64411</strain>
    </source>
</reference>
<dbReference type="Proteomes" id="UP000011715">
    <property type="component" value="Unassembled WGS sequence"/>
</dbReference>
<feature type="region of interest" description="Disordered" evidence="1">
    <location>
        <begin position="337"/>
        <end position="356"/>
    </location>
</feature>
<organism evidence="4 5">
    <name type="scientific">Magnaporthiopsis poae (strain ATCC 64411 / 73-15)</name>
    <name type="common">Kentucky bluegrass fungus</name>
    <name type="synonym">Magnaporthe poae</name>
    <dbReference type="NCBI Taxonomy" id="644358"/>
    <lineage>
        <taxon>Eukaryota</taxon>
        <taxon>Fungi</taxon>
        <taxon>Dikarya</taxon>
        <taxon>Ascomycota</taxon>
        <taxon>Pezizomycotina</taxon>
        <taxon>Sordariomycetes</taxon>
        <taxon>Sordariomycetidae</taxon>
        <taxon>Magnaporthales</taxon>
        <taxon>Magnaporthaceae</taxon>
        <taxon>Magnaporthiopsis</taxon>
    </lineage>
</organism>
<evidence type="ECO:0000313" key="4">
    <source>
        <dbReference type="EnsemblFungi" id="MAPG_08585T0"/>
    </source>
</evidence>
<keyword evidence="5" id="KW-1185">Reference proteome</keyword>
<reference evidence="3" key="3">
    <citation type="submission" date="2011-03" db="EMBL/GenBank/DDBJ databases">
        <title>Annotation of Magnaporthe poae ATCC 64411.</title>
        <authorList>
            <person name="Ma L.-J."/>
            <person name="Dead R."/>
            <person name="Young S.K."/>
            <person name="Zeng Q."/>
            <person name="Gargeya S."/>
            <person name="Fitzgerald M."/>
            <person name="Haas B."/>
            <person name="Abouelleil A."/>
            <person name="Alvarado L."/>
            <person name="Arachchi H.M."/>
            <person name="Berlin A."/>
            <person name="Brown A."/>
            <person name="Chapman S.B."/>
            <person name="Chen Z."/>
            <person name="Dunbar C."/>
            <person name="Freedman E."/>
            <person name="Gearin G."/>
            <person name="Gellesch M."/>
            <person name="Goldberg J."/>
            <person name="Griggs A."/>
            <person name="Gujja S."/>
            <person name="Heiman D."/>
            <person name="Howarth C."/>
            <person name="Larson L."/>
            <person name="Lui A."/>
            <person name="MacDonald P.J.P."/>
            <person name="Mehta T."/>
            <person name="Montmayeur A."/>
            <person name="Murphy C."/>
            <person name="Neiman D."/>
            <person name="Pearson M."/>
            <person name="Priest M."/>
            <person name="Roberts A."/>
            <person name="Saif S."/>
            <person name="Shea T."/>
            <person name="Shenoy N."/>
            <person name="Sisk P."/>
            <person name="Stolte C."/>
            <person name="Sykes S."/>
            <person name="Yandava C."/>
            <person name="Wortman J."/>
            <person name="Nusbaum C."/>
            <person name="Birren B."/>
        </authorList>
    </citation>
    <scope>NUCLEOTIDE SEQUENCE</scope>
    <source>
        <strain evidence="3">ATCC 64411</strain>
    </source>
</reference>